<feature type="compositionally biased region" description="Basic and acidic residues" evidence="1">
    <location>
        <begin position="52"/>
        <end position="62"/>
    </location>
</feature>
<dbReference type="OrthoDB" id="3225203at2759"/>
<feature type="region of interest" description="Disordered" evidence="1">
    <location>
        <begin position="1584"/>
        <end position="1679"/>
    </location>
</feature>
<evidence type="ECO:0008006" key="4">
    <source>
        <dbReference type="Google" id="ProtNLM"/>
    </source>
</evidence>
<feature type="region of interest" description="Disordered" evidence="1">
    <location>
        <begin position="2098"/>
        <end position="2151"/>
    </location>
</feature>
<feature type="compositionally biased region" description="Low complexity" evidence="1">
    <location>
        <begin position="1824"/>
        <end position="1848"/>
    </location>
</feature>
<feature type="region of interest" description="Disordered" evidence="1">
    <location>
        <begin position="637"/>
        <end position="802"/>
    </location>
</feature>
<feature type="region of interest" description="Disordered" evidence="1">
    <location>
        <begin position="50"/>
        <end position="173"/>
    </location>
</feature>
<feature type="region of interest" description="Disordered" evidence="1">
    <location>
        <begin position="1822"/>
        <end position="1849"/>
    </location>
</feature>
<feature type="compositionally biased region" description="Polar residues" evidence="1">
    <location>
        <begin position="721"/>
        <end position="732"/>
    </location>
</feature>
<feature type="compositionally biased region" description="Polar residues" evidence="1">
    <location>
        <begin position="405"/>
        <end position="421"/>
    </location>
</feature>
<accession>A0A409W0B2</accession>
<feature type="compositionally biased region" description="Low complexity" evidence="1">
    <location>
        <begin position="1068"/>
        <end position="1083"/>
    </location>
</feature>
<feature type="compositionally biased region" description="Basic and acidic residues" evidence="1">
    <location>
        <begin position="1989"/>
        <end position="1998"/>
    </location>
</feature>
<evidence type="ECO:0000313" key="2">
    <source>
        <dbReference type="EMBL" id="PPQ71921.1"/>
    </source>
</evidence>
<feature type="compositionally biased region" description="Low complexity" evidence="1">
    <location>
        <begin position="1955"/>
        <end position="1970"/>
    </location>
</feature>
<feature type="compositionally biased region" description="Low complexity" evidence="1">
    <location>
        <begin position="640"/>
        <end position="652"/>
    </location>
</feature>
<feature type="compositionally biased region" description="Basic and acidic residues" evidence="1">
    <location>
        <begin position="816"/>
        <end position="831"/>
    </location>
</feature>
<feature type="compositionally biased region" description="Low complexity" evidence="1">
    <location>
        <begin position="2013"/>
        <end position="2026"/>
    </location>
</feature>
<feature type="compositionally biased region" description="Low complexity" evidence="1">
    <location>
        <begin position="697"/>
        <end position="707"/>
    </location>
</feature>
<feature type="region of interest" description="Disordered" evidence="1">
    <location>
        <begin position="1916"/>
        <end position="2079"/>
    </location>
</feature>
<evidence type="ECO:0000313" key="3">
    <source>
        <dbReference type="Proteomes" id="UP000284706"/>
    </source>
</evidence>
<evidence type="ECO:0000256" key="1">
    <source>
        <dbReference type="SAM" id="MobiDB-lite"/>
    </source>
</evidence>
<feature type="compositionally biased region" description="Basic and acidic residues" evidence="1">
    <location>
        <begin position="1349"/>
        <end position="1359"/>
    </location>
</feature>
<proteinExistence type="predicted"/>
<feature type="compositionally biased region" description="Basic and acidic residues" evidence="1">
    <location>
        <begin position="739"/>
        <end position="754"/>
    </location>
</feature>
<feature type="region of interest" description="Disordered" evidence="1">
    <location>
        <begin position="814"/>
        <end position="915"/>
    </location>
</feature>
<feature type="compositionally biased region" description="Low complexity" evidence="1">
    <location>
        <begin position="1207"/>
        <end position="1218"/>
    </location>
</feature>
<dbReference type="EMBL" id="NHYE01005481">
    <property type="protein sequence ID" value="PPQ71921.1"/>
    <property type="molecule type" value="Genomic_DNA"/>
</dbReference>
<feature type="compositionally biased region" description="Polar residues" evidence="1">
    <location>
        <begin position="653"/>
        <end position="668"/>
    </location>
</feature>
<feature type="compositionally biased region" description="Basic and acidic residues" evidence="1">
    <location>
        <begin position="766"/>
        <end position="802"/>
    </location>
</feature>
<feature type="region of interest" description="Disordered" evidence="1">
    <location>
        <begin position="185"/>
        <end position="248"/>
    </location>
</feature>
<organism evidence="2 3">
    <name type="scientific">Gymnopilus dilepis</name>
    <dbReference type="NCBI Taxonomy" id="231916"/>
    <lineage>
        <taxon>Eukaryota</taxon>
        <taxon>Fungi</taxon>
        <taxon>Dikarya</taxon>
        <taxon>Basidiomycota</taxon>
        <taxon>Agaricomycotina</taxon>
        <taxon>Agaricomycetes</taxon>
        <taxon>Agaricomycetidae</taxon>
        <taxon>Agaricales</taxon>
        <taxon>Agaricineae</taxon>
        <taxon>Hymenogastraceae</taxon>
        <taxon>Gymnopilus</taxon>
    </lineage>
</organism>
<keyword evidence="3" id="KW-1185">Reference proteome</keyword>
<sequence length="2172" mass="235805">MEIRTSKPIPLACRFLSYDQWLLTHVDPTWKIKHVKQVILAKCFNLPFDPRPLTRETSESGEQRSPSPIIFAPDDSHRPASPIQFATPQEVRKKRSQGVDVGRRARVASEGDSEGSVSAGETAGGSAAGEDEDEEGFEEEEYDEDDEWDEDEDMAPPGKGLVGPAGGAEPRNSVVIGGRVHVPGVTPPFPTSTSSAVNQDPASAATATSAPPAKARRKFNPLAKIRQSSSNTPASTSVPAPEISDDPTATSALVPYQQLQQDKPKEIYTSFHTLVRFSTGQILEDDIPLSWYDLRPYELVELHASVLPLSFKMSIKISRHLLHPAEMLNAIQNKDEEFFDRLKSKMKKKGKASTNDTNEASTLIQPISSSLALVSLPRHDPEAYAQPYWEGWVRALRLVSRSELDSTPSHHSYTKTQASRKSTPAGSSAAGTSKAAAPSAAGSSMSKAGGGDSYPYRLQEYAMGMTNFSGSMGGGLIGAWAGVGDREASVGLFKDAHGRDLVPPSRHATSARTGAGAGSIPRERSEGGRHGQASNTNVTYEWRERYMVIKDGVVNLFKSREVSITTLLLLHLSIILVLVPILAASSLDCIYVLLSLPLSTFFQTWPTYQFALQDRVPTHRLPLTSLAELRDVEDMGPVLKSKMSRSTTSFSSGDTVTASNTARNPTSQSHSHRHRSRGASATPTDRSAKDAQRNRRSTSLPRSSTSTAKDPRTGGAVDGSGTATLPSSQHVPPSSRALTEADDRGHSQDRDHVRSAPSKGVTRPLTEAEREARRLAAEERQRAREERERQRKLKEKHEKEIEYLRQWDEIGISLWSKKDKDKGKGKEKEGGGQRGRASKGVGVTGAERKGEKGQGAFKGKEHDWEVETLREHQYLPNNLRGEDDNDHENDRRRHRHRSRAKRDDRSYIPSTTEEAEAAGMKIVCAKFRQLRPAEREELEKALNEGYRYRDTGVRHPKNVNLISHYPPPKFPSTAPTLAGEPNINVASDPESHDGIPSGSGRLKYAKRVVSGDSSTSAGGPSRRPSLPSLVTSLEASSPHTTLSSNPLLDAVYPGTSGSNRVATGPSNVAASSSAATSPTTTVPKFMGGFFGKDRDSADKERKTREKEQKALEREMQKAMRRKTDGEKDTGDEDESDLSSSSGWGLRRNAVRSSRSVGKMKEGAVTSTLLPPESKAPSTSAPQRPKLTLSPVEDYQGTRSGHHSSDGPQQAPTLPQPLTEIQQEEESDDSDSRSLSSPVFAHSDGDNDLEDDFDEEFGFGVSGYRRDRTGYRYGGYQRRADGAVASDRAPFSPGATALERDIRAQATPSGAADVALRSPTAKAKVAPSELGIGPGSRDLPQARSMPSIRTEQRREARSKMEEERGEWVVLDMGNEYGKGLCHPRFSYTDSSFTAYSSILRILHRHFAKPLDTAFVKLSPLPIADSSTTTTRSNDATPVAYSLSPSQAHHWSSTTLAATSDSKSLRSMTSTSSTHDILPLPSIEHLGGPLTAKSDAVPQHPPVLKDLEGIHTKPQPNSSPLPGLCYPEWRLKVVQRAKRHGMREAGRPLHLALRVRDLESDIGVNLQDGPDGNWNKEATAVASEVKTVRGGNEGQELDVGADGADSHAERAPTCADDDQRELRVISVRRPAASQERSHVSDSDNCDSAPRTLSTTTSDQDAPYSSDLPEGNALNDSPRNEEDAVTLGMTSHIEDSDNESEMEWVAWVTDLPRQVSVEAMKRRTAAVERAMQRKRLEEERMGRLKPQGESDHRQLSPMVFSSPFGQEQELLLEGDETKHVLMKTHSRASSTAESSRISRLYHSHSMPLATVASTQASLHPVDVTVGSSVPSSPPNSAIPSSIPSEPSSIPSKIQLDRPILTPEQMRQIEAETELDMLSKQEQISSSRMSSLKSPSFLHHDLYDPVPTIRQSNSVGASRAPGFLPGFSPPRLIPGSPFDAQFSRASDVGNEGEGSMEPSASTLTSLHSSSNTEGGISGGGSGRKSGRQVLRKRLSDLGKHLSGDGGESPPSSKAKKPQLSLVSLSGPSSPKHTVNIHGQHEVRSPVYEQERELLRSPTSPNRSFPARYRHGSGISGPESGSGGKMLSARALLRHVRSGSSLRMDAPLEDQGAPLASSYPLPKSPIITLHPTHNADTPGPQASPTGPRRAKKKRGAISQLLRDIDSAFESSDDGDGS</sequence>
<comment type="caution">
    <text evidence="2">The sequence shown here is derived from an EMBL/GenBank/DDBJ whole genome shotgun (WGS) entry which is preliminary data.</text>
</comment>
<dbReference type="Proteomes" id="UP000284706">
    <property type="component" value="Unassembled WGS sequence"/>
</dbReference>
<feature type="compositionally biased region" description="Polar residues" evidence="1">
    <location>
        <begin position="226"/>
        <end position="238"/>
    </location>
</feature>
<feature type="compositionally biased region" description="Low complexity" evidence="1">
    <location>
        <begin position="422"/>
        <end position="447"/>
    </location>
</feature>
<feature type="region of interest" description="Disordered" evidence="1">
    <location>
        <begin position="501"/>
        <end position="534"/>
    </location>
</feature>
<feature type="compositionally biased region" description="Polar residues" evidence="1">
    <location>
        <begin position="191"/>
        <end position="201"/>
    </location>
</feature>
<feature type="compositionally biased region" description="Basic and acidic residues" evidence="1">
    <location>
        <begin position="1091"/>
        <end position="1128"/>
    </location>
</feature>
<feature type="region of interest" description="Disordered" evidence="1">
    <location>
        <begin position="404"/>
        <end position="449"/>
    </location>
</feature>
<feature type="compositionally biased region" description="Acidic residues" evidence="1">
    <location>
        <begin position="1245"/>
        <end position="1256"/>
    </location>
</feature>
<feature type="compositionally biased region" description="Polar residues" evidence="1">
    <location>
        <begin position="1055"/>
        <end position="1066"/>
    </location>
</feature>
<gene>
    <name evidence="2" type="ORF">CVT26_007182</name>
</gene>
<dbReference type="STRING" id="231916.A0A409W0B2"/>
<feature type="compositionally biased region" description="Polar residues" evidence="1">
    <location>
        <begin position="1028"/>
        <end position="1046"/>
    </location>
</feature>
<protein>
    <recommendedName>
        <fullName evidence="4">PH domain-containing protein</fullName>
    </recommendedName>
</protein>
<feature type="compositionally biased region" description="Acidic residues" evidence="1">
    <location>
        <begin position="129"/>
        <end position="154"/>
    </location>
</feature>
<feature type="compositionally biased region" description="Low complexity" evidence="1">
    <location>
        <begin position="202"/>
        <end position="213"/>
    </location>
</feature>
<name>A0A409W0B2_9AGAR</name>
<feature type="compositionally biased region" description="Basic and acidic residues" evidence="1">
    <location>
        <begin position="2034"/>
        <end position="2050"/>
    </location>
</feature>
<feature type="region of interest" description="Disordered" evidence="1">
    <location>
        <begin position="1007"/>
        <end position="1268"/>
    </location>
</feature>
<feature type="region of interest" description="Disordered" evidence="1">
    <location>
        <begin position="1308"/>
        <end position="1359"/>
    </location>
</feature>
<feature type="compositionally biased region" description="Basic and acidic residues" evidence="1">
    <location>
        <begin position="846"/>
        <end position="873"/>
    </location>
</feature>
<reference evidence="2 3" key="1">
    <citation type="journal article" date="2018" name="Evol. Lett.">
        <title>Horizontal gene cluster transfer increased hallucinogenic mushroom diversity.</title>
        <authorList>
            <person name="Reynolds H.T."/>
            <person name="Vijayakumar V."/>
            <person name="Gluck-Thaler E."/>
            <person name="Korotkin H.B."/>
            <person name="Matheny P.B."/>
            <person name="Slot J.C."/>
        </authorList>
    </citation>
    <scope>NUCLEOTIDE SEQUENCE [LARGE SCALE GENOMIC DNA]</scope>
    <source>
        <strain evidence="2 3">SRW20</strain>
    </source>
</reference>
<dbReference type="InParanoid" id="A0A409W0B2"/>
<feature type="compositionally biased region" description="Polar residues" evidence="1">
    <location>
        <begin position="1648"/>
        <end position="1657"/>
    </location>
</feature>